<dbReference type="CDD" id="cd12510">
    <property type="entry name" value="RRM1_RBM12_like"/>
    <property type="match status" value="1"/>
</dbReference>
<gene>
    <name evidence="6" type="primary">RBM12</name>
    <name evidence="6" type="ORF">CEXT_358451</name>
</gene>
<evidence type="ECO:0000259" key="5">
    <source>
        <dbReference type="PROSITE" id="PS50102"/>
    </source>
</evidence>
<dbReference type="InterPro" id="IPR000504">
    <property type="entry name" value="RRM_dom"/>
</dbReference>
<sequence>MSIIIRLQNLPLTAKSADIRQLFRGLRIPIGGVHIVGGEKGDAFIAFDSDEDARIAMRKDGSILMDSRIKLHLSSYMEMQHEIERITKEYQDVPERLSPQRRLMISSPSRIRERSVEKGKHYSRNYRSPSPSSYRDGRRRSSLSRRSTRLRSRSRSPNMRLRSPRLRSRSPGMRLRSPRSISPYSRSRSSRRSRSFSPYHSDSSRFKRSYYSPEKETCSYSYKGKKHEDPFKTGSVLRDDASHWPDEEFSRSRGQAQLEKKITEALKSHYEPPLTTFTHEYIDPALVRGLQGNSNAFLSSNMHTNEGNTVRPFAPSNGNFINPPNFNVGSERFPTVPPPTTVAPMPPPGLPPMNIPPPMQGLTIPPPMPVGTFSMPVASQSIQSPPLNPCVPLLGLYVVISGLDPNWNFTDVQEMLRGTFVPLHNIKWEIDDHGLKTGTTFIKMLNKEDFDQLLSCATYMYRNRMITVSDCPTRVIHRYFLPEWPPKAPVDPTQNNNYYRMKGLPYLVTYEDVMSFFQGLDVVDLYIERKNDGKATGIGYVAFSNINDFQEAFKMDGKNRHEIYSFNGRPNSRAYAEFNNVREFESALKCHGTHVGGTVISVKQILYEEMMQILNRQRSICCFGSRASSSNIPEKVPYLWQPPDDVNQDLPPPRDLSPSRKNYNRTAFEIQDNMSGPEHIQHQSFDSREHDNSYPFRDELFQNENMFSSKPKFISGERGDMFFTPKDDSDRIPVKFEVKTKQHITKKNQVDDAFDRTLKPEYKKKLTKLSPERSSVTIVKSISNKNEKRKDRSSAEAARIRRITDSSERSAGKTENFADVFFSPRERDRNKNNKTEPKYRSPNPDERRREIPYTQSEKLHLKSRPARSSSPHGVVGKHSKFGKRNFNERGETVVQINNVHPSIEGSELVDFLRDFEIDNRNLIRRIERGEPTSEIRVTFRSYREAARAIRTLDGSFLNGMPIEMFYV</sequence>
<evidence type="ECO:0000256" key="4">
    <source>
        <dbReference type="SAM" id="MobiDB-lite"/>
    </source>
</evidence>
<dbReference type="EMBL" id="BPLR01002735">
    <property type="protein sequence ID" value="GIX77264.1"/>
    <property type="molecule type" value="Genomic_DNA"/>
</dbReference>
<proteinExistence type="predicted"/>
<dbReference type="Pfam" id="PF00076">
    <property type="entry name" value="RRM_1"/>
    <property type="match status" value="2"/>
</dbReference>
<dbReference type="InterPro" id="IPR050666">
    <property type="entry name" value="ESRP"/>
</dbReference>
<dbReference type="AlphaFoldDB" id="A0AAV4N1N6"/>
<dbReference type="SMART" id="SM00360">
    <property type="entry name" value="RRM"/>
    <property type="match status" value="4"/>
</dbReference>
<dbReference type="CDD" id="cd12254">
    <property type="entry name" value="RRM_hnRNPH_ESRPs_RBM12_like"/>
    <property type="match status" value="1"/>
</dbReference>
<keyword evidence="1" id="KW-0677">Repeat</keyword>
<dbReference type="Gene3D" id="3.30.70.330">
    <property type="match status" value="4"/>
</dbReference>
<feature type="domain" description="RRM" evidence="5">
    <location>
        <begin position="3"/>
        <end position="76"/>
    </location>
</feature>
<keyword evidence="7" id="KW-1185">Reference proteome</keyword>
<comment type="caution">
    <text evidence="6">The sequence shown here is derived from an EMBL/GenBank/DDBJ whole genome shotgun (WGS) entry which is preliminary data.</text>
</comment>
<dbReference type="InterPro" id="IPR035979">
    <property type="entry name" value="RBD_domain_sf"/>
</dbReference>
<dbReference type="GO" id="GO:0003723">
    <property type="term" value="F:RNA binding"/>
    <property type="evidence" value="ECO:0007669"/>
    <property type="project" value="UniProtKB-UniRule"/>
</dbReference>
<dbReference type="InterPro" id="IPR012677">
    <property type="entry name" value="Nucleotide-bd_a/b_plait_sf"/>
</dbReference>
<name>A0AAV4N1N6_CAEEX</name>
<feature type="compositionally biased region" description="Basic and acidic residues" evidence="4">
    <location>
        <begin position="679"/>
        <end position="692"/>
    </location>
</feature>
<feature type="region of interest" description="Disordered" evidence="4">
    <location>
        <begin position="97"/>
        <end position="255"/>
    </location>
</feature>
<feature type="compositionally biased region" description="Low complexity" evidence="4">
    <location>
        <begin position="125"/>
        <end position="134"/>
    </location>
</feature>
<feature type="compositionally biased region" description="Low complexity" evidence="4">
    <location>
        <begin position="169"/>
        <end position="187"/>
    </location>
</feature>
<dbReference type="PROSITE" id="PS50102">
    <property type="entry name" value="RRM"/>
    <property type="match status" value="2"/>
</dbReference>
<feature type="compositionally biased region" description="Basic and acidic residues" evidence="4">
    <location>
        <begin position="110"/>
        <end position="120"/>
    </location>
</feature>
<feature type="region of interest" description="Disordered" evidence="4">
    <location>
        <begin position="780"/>
        <end position="884"/>
    </location>
</feature>
<feature type="compositionally biased region" description="Basic and acidic residues" evidence="4">
    <location>
        <begin position="785"/>
        <end position="812"/>
    </location>
</feature>
<feature type="compositionally biased region" description="Basic and acidic residues" evidence="4">
    <location>
        <begin position="824"/>
        <end position="851"/>
    </location>
</feature>
<accession>A0AAV4N1N6</accession>
<protein>
    <recommendedName>
        <fullName evidence="5">RRM domain-containing protein</fullName>
    </recommendedName>
</protein>
<evidence type="ECO:0000256" key="1">
    <source>
        <dbReference type="ARBA" id="ARBA00022737"/>
    </source>
</evidence>
<feature type="compositionally biased region" description="Basic and acidic residues" evidence="4">
    <location>
        <begin position="226"/>
        <end position="251"/>
    </location>
</feature>
<feature type="domain" description="RRM" evidence="5">
    <location>
        <begin position="497"/>
        <end position="578"/>
    </location>
</feature>
<evidence type="ECO:0000256" key="2">
    <source>
        <dbReference type="ARBA" id="ARBA00022884"/>
    </source>
</evidence>
<evidence type="ECO:0000313" key="7">
    <source>
        <dbReference type="Proteomes" id="UP001054945"/>
    </source>
</evidence>
<feature type="compositionally biased region" description="Basic residues" evidence="4">
    <location>
        <begin position="137"/>
        <end position="154"/>
    </location>
</feature>
<dbReference type="SUPFAM" id="SSF54928">
    <property type="entry name" value="RNA-binding domain, RBD"/>
    <property type="match status" value="4"/>
</dbReference>
<dbReference type="PANTHER" id="PTHR13976">
    <property type="entry name" value="HETEROGENEOUS NUCLEAR RIBONUCLEOPROTEIN-RELATED"/>
    <property type="match status" value="1"/>
</dbReference>
<keyword evidence="2 3" id="KW-0694">RNA-binding</keyword>
<evidence type="ECO:0000313" key="6">
    <source>
        <dbReference type="EMBL" id="GIX77264.1"/>
    </source>
</evidence>
<reference evidence="6 7" key="1">
    <citation type="submission" date="2021-06" db="EMBL/GenBank/DDBJ databases">
        <title>Caerostris extrusa draft genome.</title>
        <authorList>
            <person name="Kono N."/>
            <person name="Arakawa K."/>
        </authorList>
    </citation>
    <scope>NUCLEOTIDE SEQUENCE [LARGE SCALE GENOMIC DNA]</scope>
</reference>
<feature type="region of interest" description="Disordered" evidence="4">
    <location>
        <begin position="672"/>
        <end position="692"/>
    </location>
</feature>
<organism evidence="6 7">
    <name type="scientific">Caerostris extrusa</name>
    <name type="common">Bark spider</name>
    <name type="synonym">Caerostris bankana</name>
    <dbReference type="NCBI Taxonomy" id="172846"/>
    <lineage>
        <taxon>Eukaryota</taxon>
        <taxon>Metazoa</taxon>
        <taxon>Ecdysozoa</taxon>
        <taxon>Arthropoda</taxon>
        <taxon>Chelicerata</taxon>
        <taxon>Arachnida</taxon>
        <taxon>Araneae</taxon>
        <taxon>Araneomorphae</taxon>
        <taxon>Entelegynae</taxon>
        <taxon>Araneoidea</taxon>
        <taxon>Araneidae</taxon>
        <taxon>Caerostris</taxon>
    </lineage>
</organism>
<evidence type="ECO:0000256" key="3">
    <source>
        <dbReference type="PROSITE-ProRule" id="PRU00176"/>
    </source>
</evidence>
<dbReference type="Proteomes" id="UP001054945">
    <property type="component" value="Unassembled WGS sequence"/>
</dbReference>